<dbReference type="InterPro" id="IPR002912">
    <property type="entry name" value="ACT_dom"/>
</dbReference>
<dbReference type="GO" id="GO:0003941">
    <property type="term" value="F:L-serine ammonia-lyase activity"/>
    <property type="evidence" value="ECO:0007669"/>
    <property type="project" value="UniProtKB-EC"/>
</dbReference>
<dbReference type="CDD" id="cd01562">
    <property type="entry name" value="Thr-dehyd"/>
    <property type="match status" value="1"/>
</dbReference>
<evidence type="ECO:0000313" key="7">
    <source>
        <dbReference type="EMBL" id="OPH82520.1"/>
    </source>
</evidence>
<keyword evidence="3" id="KW-0663">Pyridoxal phosphate</keyword>
<feature type="domain" description="ACT" evidence="6">
    <location>
        <begin position="333"/>
        <end position="409"/>
    </location>
</feature>
<comment type="cofactor">
    <cofactor evidence="1">
        <name>pyridoxal 5'-phosphate</name>
        <dbReference type="ChEBI" id="CHEBI:597326"/>
    </cofactor>
</comment>
<evidence type="ECO:0000256" key="5">
    <source>
        <dbReference type="ARBA" id="ARBA00049406"/>
    </source>
</evidence>
<dbReference type="Gene3D" id="3.40.50.1100">
    <property type="match status" value="2"/>
</dbReference>
<dbReference type="NCBIfam" id="TIGR01127">
    <property type="entry name" value="ilvA_1Cterm"/>
    <property type="match status" value="1"/>
</dbReference>
<dbReference type="Gene3D" id="3.30.70.260">
    <property type="match status" value="1"/>
</dbReference>
<keyword evidence="4 7" id="KW-0456">Lyase</keyword>
<dbReference type="PANTHER" id="PTHR48078:SF6">
    <property type="entry name" value="L-THREONINE DEHYDRATASE CATABOLIC TDCB"/>
    <property type="match status" value="1"/>
</dbReference>
<comment type="catalytic activity">
    <reaction evidence="5">
        <text>L-serine = pyruvate + NH4(+)</text>
        <dbReference type="Rhea" id="RHEA:19169"/>
        <dbReference type="ChEBI" id="CHEBI:15361"/>
        <dbReference type="ChEBI" id="CHEBI:28938"/>
        <dbReference type="ChEBI" id="CHEBI:33384"/>
        <dbReference type="EC" id="4.3.1.17"/>
    </reaction>
</comment>
<dbReference type="SUPFAM" id="SSF53686">
    <property type="entry name" value="Tryptophan synthase beta subunit-like PLP-dependent enzymes"/>
    <property type="match status" value="1"/>
</dbReference>
<dbReference type="AlphaFoldDB" id="A0A1V4HY84"/>
<dbReference type="GO" id="GO:0006565">
    <property type="term" value="P:L-serine catabolic process"/>
    <property type="evidence" value="ECO:0007669"/>
    <property type="project" value="TreeGrafter"/>
</dbReference>
<dbReference type="PROSITE" id="PS51671">
    <property type="entry name" value="ACT"/>
    <property type="match status" value="1"/>
</dbReference>
<keyword evidence="8" id="KW-1185">Reference proteome</keyword>
<dbReference type="InterPro" id="IPR044561">
    <property type="entry name" value="ACT_ThrD-II-like"/>
</dbReference>
<evidence type="ECO:0000256" key="2">
    <source>
        <dbReference type="ARBA" id="ARBA00010869"/>
    </source>
</evidence>
<evidence type="ECO:0000256" key="4">
    <source>
        <dbReference type="ARBA" id="ARBA00023239"/>
    </source>
</evidence>
<dbReference type="Pfam" id="PF00291">
    <property type="entry name" value="PALP"/>
    <property type="match status" value="1"/>
</dbReference>
<comment type="similarity">
    <text evidence="2">Belongs to the serine/threonine dehydratase family.</text>
</comment>
<reference evidence="7 8" key="1">
    <citation type="submission" date="2017-02" db="EMBL/GenBank/DDBJ databases">
        <title>Genome sequence of the nitrite-oxidizing bacterium Nitrobacter vulgaris strain Ab1.</title>
        <authorList>
            <person name="Mellbye B.L."/>
            <person name="Davis E.W."/>
            <person name="Spieck E."/>
            <person name="Chang J.H."/>
            <person name="Bottomley P.J."/>
            <person name="Sayavedra-Soto L.A."/>
        </authorList>
    </citation>
    <scope>NUCLEOTIDE SEQUENCE [LARGE SCALE GENOMIC DNA]</scope>
    <source>
        <strain evidence="7 8">Ab1</strain>
    </source>
</reference>
<dbReference type="InterPro" id="IPR001926">
    <property type="entry name" value="TrpB-like_PALP"/>
</dbReference>
<dbReference type="FunFam" id="3.40.50.1100:FF:000005">
    <property type="entry name" value="Threonine dehydratase catabolic"/>
    <property type="match status" value="1"/>
</dbReference>
<protein>
    <submittedName>
        <fullName evidence="7">Threonine ammonia-lyase</fullName>
    </submittedName>
</protein>
<dbReference type="PANTHER" id="PTHR48078">
    <property type="entry name" value="THREONINE DEHYDRATASE, MITOCHONDRIAL-RELATED"/>
    <property type="match status" value="1"/>
</dbReference>
<dbReference type="OrthoDB" id="9811476at2"/>
<dbReference type="GO" id="GO:0004794">
    <property type="term" value="F:threonine deaminase activity"/>
    <property type="evidence" value="ECO:0007669"/>
    <property type="project" value="InterPro"/>
</dbReference>
<evidence type="ECO:0000256" key="3">
    <source>
        <dbReference type="ARBA" id="ARBA00022898"/>
    </source>
</evidence>
<sequence length="415" mass="43518">MSEAEQGKSIGMAELKAAAARLAGRVIRTPLVHSRTLSEITGAEVWLKLENQQFVASFKERGAANKLLTLSADEARRGVIAMSAGNHAQGVAYHAHNLGIAATIVMPKSTPFVKVSRTRKLGARVRLEGEMLAESAAFARQLAADENLVFVHPYNDPAVIAGQGTVALEMLEDQPALDCILTPVGGGGLVAGCAIAASGHASAVEVIGVEVESYAAVAQHLAGHPISVGGATIAEGIAVRDVGSLPLAILREYGIEVMTVAERLIEKAVIQMLEIEKTVTEGAGAAALAALMSDPGRFVGRKIGLIVSGGNIDTRTLANVLMRGLVRDGRLIDLVVEISDKPGALAELACVIAELRGNIVEVQHQRLFSALSANMTEVELVIEAQDTAHGSAIVAGLEAKGVRARRRDRLVLSRD</sequence>
<dbReference type="RefSeq" id="WP_079447290.1">
    <property type="nucleotide sequence ID" value="NZ_JAVDPZ010000007.1"/>
</dbReference>
<evidence type="ECO:0000259" key="6">
    <source>
        <dbReference type="PROSITE" id="PS51671"/>
    </source>
</evidence>
<name>A0A1V4HY84_NITVU</name>
<proteinExistence type="inferred from homology"/>
<dbReference type="InterPro" id="IPR045865">
    <property type="entry name" value="ACT-like_dom_sf"/>
</dbReference>
<organism evidence="7 8">
    <name type="scientific">Nitrobacter vulgaris</name>
    <dbReference type="NCBI Taxonomy" id="29421"/>
    <lineage>
        <taxon>Bacteria</taxon>
        <taxon>Pseudomonadati</taxon>
        <taxon>Pseudomonadota</taxon>
        <taxon>Alphaproteobacteria</taxon>
        <taxon>Hyphomicrobiales</taxon>
        <taxon>Nitrobacteraceae</taxon>
        <taxon>Nitrobacter</taxon>
    </lineage>
</organism>
<evidence type="ECO:0000313" key="8">
    <source>
        <dbReference type="Proteomes" id="UP000189940"/>
    </source>
</evidence>
<dbReference type="InterPro" id="IPR036052">
    <property type="entry name" value="TrpB-like_PALP_sf"/>
</dbReference>
<dbReference type="InterPro" id="IPR050147">
    <property type="entry name" value="Ser/Thr_Dehydratase"/>
</dbReference>
<dbReference type="SUPFAM" id="SSF55021">
    <property type="entry name" value="ACT-like"/>
    <property type="match status" value="1"/>
</dbReference>
<evidence type="ECO:0000256" key="1">
    <source>
        <dbReference type="ARBA" id="ARBA00001933"/>
    </source>
</evidence>
<dbReference type="CDD" id="cd04886">
    <property type="entry name" value="ACT_ThrD-II-like"/>
    <property type="match status" value="1"/>
</dbReference>
<gene>
    <name evidence="7" type="ORF">B2M20_12090</name>
</gene>
<comment type="caution">
    <text evidence="7">The sequence shown here is derived from an EMBL/GenBank/DDBJ whole genome shotgun (WGS) entry which is preliminary data.</text>
</comment>
<accession>A0A1V4HY84</accession>
<dbReference type="InterPro" id="IPR005789">
    <property type="entry name" value="Thr_deHydtase_catblc"/>
</dbReference>
<dbReference type="Proteomes" id="UP000189940">
    <property type="component" value="Unassembled WGS sequence"/>
</dbReference>
<dbReference type="NCBIfam" id="NF005600">
    <property type="entry name" value="PRK07334.1"/>
    <property type="match status" value="1"/>
</dbReference>
<dbReference type="EMBL" id="MWPQ01000044">
    <property type="protein sequence ID" value="OPH82520.1"/>
    <property type="molecule type" value="Genomic_DNA"/>
</dbReference>
<dbReference type="GO" id="GO:0009097">
    <property type="term" value="P:isoleucine biosynthetic process"/>
    <property type="evidence" value="ECO:0007669"/>
    <property type="project" value="TreeGrafter"/>
</dbReference>
<dbReference type="STRING" id="29421.B2M20_12090"/>
<dbReference type="GO" id="GO:0006567">
    <property type="term" value="P:L-threonine catabolic process"/>
    <property type="evidence" value="ECO:0007669"/>
    <property type="project" value="InterPro"/>
</dbReference>